<name>A0A8J4HAP1_9PROT</name>
<dbReference type="AlphaFoldDB" id="A0A8J4HAP1"/>
<proteinExistence type="predicted"/>
<gene>
    <name evidence="1" type="ORF">ENY07_07210</name>
</gene>
<dbReference type="InterPro" id="IPR011051">
    <property type="entry name" value="RmlC_Cupin_sf"/>
</dbReference>
<evidence type="ECO:0000313" key="1">
    <source>
        <dbReference type="EMBL" id="HGC42994.1"/>
    </source>
</evidence>
<sequence>MTSKTTATHHTVIDRAELRVTEWRLEPAAATGHHRHDFDYLVVPLTTGVLRAVAANGTTETPLTPGKPYFRKAGVEHDVINAGAAPLAFLEIELKDRPG</sequence>
<dbReference type="EMBL" id="DTQM01000143">
    <property type="protein sequence ID" value="HGC42994.1"/>
    <property type="molecule type" value="Genomic_DNA"/>
</dbReference>
<dbReference type="SUPFAM" id="SSF51182">
    <property type="entry name" value="RmlC-like cupins"/>
    <property type="match status" value="1"/>
</dbReference>
<accession>A0A8J4HAP1</accession>
<dbReference type="Gene3D" id="2.60.120.10">
    <property type="entry name" value="Jelly Rolls"/>
    <property type="match status" value="1"/>
</dbReference>
<organism evidence="1">
    <name type="scientific">Acidicaldus sp</name>
    <dbReference type="NCBI Taxonomy" id="1872105"/>
    <lineage>
        <taxon>Bacteria</taxon>
        <taxon>Pseudomonadati</taxon>
        <taxon>Pseudomonadota</taxon>
        <taxon>Alphaproteobacteria</taxon>
        <taxon>Acetobacterales</taxon>
        <taxon>Acetobacteraceae</taxon>
        <taxon>Acidicaldus</taxon>
    </lineage>
</organism>
<protein>
    <recommendedName>
        <fullName evidence="2">Cupin</fullName>
    </recommendedName>
</protein>
<evidence type="ECO:0008006" key="2">
    <source>
        <dbReference type="Google" id="ProtNLM"/>
    </source>
</evidence>
<comment type="caution">
    <text evidence="1">The sequence shown here is derived from an EMBL/GenBank/DDBJ whole genome shotgun (WGS) entry which is preliminary data.</text>
</comment>
<dbReference type="InterPro" id="IPR014710">
    <property type="entry name" value="RmlC-like_jellyroll"/>
</dbReference>
<reference evidence="1" key="1">
    <citation type="journal article" date="2020" name="mSystems">
        <title>Genome- and Community-Level Interaction Insights into Carbon Utilization and Element Cycling Functions of Hydrothermarchaeota in Hydrothermal Sediment.</title>
        <authorList>
            <person name="Zhou Z."/>
            <person name="Liu Y."/>
            <person name="Xu W."/>
            <person name="Pan J."/>
            <person name="Luo Z.H."/>
            <person name="Li M."/>
        </authorList>
    </citation>
    <scope>NUCLEOTIDE SEQUENCE</scope>
    <source>
        <strain evidence="1">SpSt-997</strain>
    </source>
</reference>